<dbReference type="AlphaFoldDB" id="A0A9P4TUW9"/>
<feature type="region of interest" description="Disordered" evidence="1">
    <location>
        <begin position="34"/>
        <end position="85"/>
    </location>
</feature>
<dbReference type="Proteomes" id="UP000800235">
    <property type="component" value="Unassembled WGS sequence"/>
</dbReference>
<protein>
    <submittedName>
        <fullName evidence="2">Uncharacterized protein</fullName>
    </submittedName>
</protein>
<gene>
    <name evidence="2" type="ORF">EJ08DRAFT_701436</name>
</gene>
<accession>A0A9P4TUW9</accession>
<keyword evidence="3" id="KW-1185">Reference proteome</keyword>
<evidence type="ECO:0000256" key="1">
    <source>
        <dbReference type="SAM" id="MobiDB-lite"/>
    </source>
</evidence>
<evidence type="ECO:0000313" key="2">
    <source>
        <dbReference type="EMBL" id="KAF2423003.1"/>
    </source>
</evidence>
<evidence type="ECO:0000313" key="3">
    <source>
        <dbReference type="Proteomes" id="UP000800235"/>
    </source>
</evidence>
<proteinExistence type="predicted"/>
<reference evidence="2" key="1">
    <citation type="journal article" date="2020" name="Stud. Mycol.">
        <title>101 Dothideomycetes genomes: a test case for predicting lifestyles and emergence of pathogens.</title>
        <authorList>
            <person name="Haridas S."/>
            <person name="Albert R."/>
            <person name="Binder M."/>
            <person name="Bloem J."/>
            <person name="Labutti K."/>
            <person name="Salamov A."/>
            <person name="Andreopoulos B."/>
            <person name="Baker S."/>
            <person name="Barry K."/>
            <person name="Bills G."/>
            <person name="Bluhm B."/>
            <person name="Cannon C."/>
            <person name="Castanera R."/>
            <person name="Culley D."/>
            <person name="Daum C."/>
            <person name="Ezra D."/>
            <person name="Gonzalez J."/>
            <person name="Henrissat B."/>
            <person name="Kuo A."/>
            <person name="Liang C."/>
            <person name="Lipzen A."/>
            <person name="Lutzoni F."/>
            <person name="Magnuson J."/>
            <person name="Mondo S."/>
            <person name="Nolan M."/>
            <person name="Ohm R."/>
            <person name="Pangilinan J."/>
            <person name="Park H.-J."/>
            <person name="Ramirez L."/>
            <person name="Alfaro M."/>
            <person name="Sun H."/>
            <person name="Tritt A."/>
            <person name="Yoshinaga Y."/>
            <person name="Zwiers L.-H."/>
            <person name="Turgeon B."/>
            <person name="Goodwin S."/>
            <person name="Spatafora J."/>
            <person name="Crous P."/>
            <person name="Grigoriev I."/>
        </authorList>
    </citation>
    <scope>NUCLEOTIDE SEQUENCE</scope>
    <source>
        <strain evidence="2">CBS 130266</strain>
    </source>
</reference>
<sequence length="133" mass="12764">MIALRLLDHGISSPAGRGAAIGLTGPAAGVGGLGPAFGPPGGFAGRGGPPGPPGVPPQGFQGAPGFPPPGFQPTPGQGRGFPPGGLSGSCWRFRCLGIGREEAANRGGPRGGRGGGGDGMGRRSATLNDTSCV</sequence>
<feature type="region of interest" description="Disordered" evidence="1">
    <location>
        <begin position="101"/>
        <end position="133"/>
    </location>
</feature>
<dbReference type="EMBL" id="MU007086">
    <property type="protein sequence ID" value="KAF2423003.1"/>
    <property type="molecule type" value="Genomic_DNA"/>
</dbReference>
<comment type="caution">
    <text evidence="2">The sequence shown here is derived from an EMBL/GenBank/DDBJ whole genome shotgun (WGS) entry which is preliminary data.</text>
</comment>
<name>A0A9P4TUW9_9PEZI</name>
<feature type="compositionally biased region" description="Gly residues" evidence="1">
    <location>
        <begin position="108"/>
        <end position="119"/>
    </location>
</feature>
<feature type="compositionally biased region" description="Gly residues" evidence="1">
    <location>
        <begin position="34"/>
        <end position="48"/>
    </location>
</feature>
<organism evidence="2 3">
    <name type="scientific">Tothia fuscella</name>
    <dbReference type="NCBI Taxonomy" id="1048955"/>
    <lineage>
        <taxon>Eukaryota</taxon>
        <taxon>Fungi</taxon>
        <taxon>Dikarya</taxon>
        <taxon>Ascomycota</taxon>
        <taxon>Pezizomycotina</taxon>
        <taxon>Dothideomycetes</taxon>
        <taxon>Pleosporomycetidae</taxon>
        <taxon>Venturiales</taxon>
        <taxon>Cylindrosympodiaceae</taxon>
        <taxon>Tothia</taxon>
    </lineage>
</organism>